<dbReference type="Proteomes" id="UP000680038">
    <property type="component" value="Unassembled WGS sequence"/>
</dbReference>
<reference evidence="2" key="1">
    <citation type="submission" date="2021-04" db="EMBL/GenBank/DDBJ databases">
        <authorList>
            <person name="Rodrigo-Torres L."/>
            <person name="Arahal R. D."/>
            <person name="Lucena T."/>
        </authorList>
    </citation>
    <scope>NUCLEOTIDE SEQUENCE</scope>
    <source>
        <strain evidence="2">CECT 9275</strain>
    </source>
</reference>
<feature type="chain" id="PRO_5037846555" description="SusD/RagB family nutrient-binding outer membrane lipoprotein" evidence="1">
    <location>
        <begin position="29"/>
        <end position="524"/>
    </location>
</feature>
<proteinExistence type="predicted"/>
<evidence type="ECO:0000313" key="2">
    <source>
        <dbReference type="EMBL" id="CAG5002208.1"/>
    </source>
</evidence>
<dbReference type="InterPro" id="IPR011990">
    <property type="entry name" value="TPR-like_helical_dom_sf"/>
</dbReference>
<dbReference type="EMBL" id="CAJRAF010000002">
    <property type="protein sequence ID" value="CAG5002208.1"/>
    <property type="molecule type" value="Genomic_DNA"/>
</dbReference>
<evidence type="ECO:0000256" key="1">
    <source>
        <dbReference type="SAM" id="SignalP"/>
    </source>
</evidence>
<organism evidence="2 3">
    <name type="scientific">Dyadobacter helix</name>
    <dbReference type="NCBI Taxonomy" id="2822344"/>
    <lineage>
        <taxon>Bacteria</taxon>
        <taxon>Pseudomonadati</taxon>
        <taxon>Bacteroidota</taxon>
        <taxon>Cytophagia</taxon>
        <taxon>Cytophagales</taxon>
        <taxon>Spirosomataceae</taxon>
        <taxon>Dyadobacter</taxon>
    </lineage>
</organism>
<protein>
    <recommendedName>
        <fullName evidence="4">SusD/RagB family nutrient-binding outer membrane lipoprotein</fullName>
    </recommendedName>
</protein>
<feature type="signal peptide" evidence="1">
    <location>
        <begin position="1"/>
        <end position="28"/>
    </location>
</feature>
<keyword evidence="1" id="KW-0732">Signal</keyword>
<dbReference type="PROSITE" id="PS51257">
    <property type="entry name" value="PROKAR_LIPOPROTEIN"/>
    <property type="match status" value="1"/>
</dbReference>
<gene>
    <name evidence="2" type="ORF">DYBT9275_02838</name>
</gene>
<comment type="caution">
    <text evidence="2">The sequence shown here is derived from an EMBL/GenBank/DDBJ whole genome shotgun (WGS) entry which is preliminary data.</text>
</comment>
<dbReference type="Gene3D" id="1.25.40.390">
    <property type="match status" value="1"/>
</dbReference>
<name>A0A916JC37_9BACT</name>
<dbReference type="RefSeq" id="WP_215239405.1">
    <property type="nucleotide sequence ID" value="NZ_CAJRAF010000002.1"/>
</dbReference>
<evidence type="ECO:0000313" key="3">
    <source>
        <dbReference type="Proteomes" id="UP000680038"/>
    </source>
</evidence>
<dbReference type="InterPro" id="IPR041662">
    <property type="entry name" value="SusD-like_2"/>
</dbReference>
<keyword evidence="3" id="KW-1185">Reference proteome</keyword>
<evidence type="ECO:0008006" key="4">
    <source>
        <dbReference type="Google" id="ProtNLM"/>
    </source>
</evidence>
<dbReference type="Pfam" id="PF12771">
    <property type="entry name" value="SusD-like_2"/>
    <property type="match status" value="1"/>
</dbReference>
<sequence>MDKNFYKIIYRVAVLGFMAALSACNSDALTDLNNDPNRINYVIPGYLFTQIELNMPQQRIALQQGMQYVATYKDVPDIGGKQFDYIPGFTYAIYSSQFNAIKQCMDALTSPADVNKIALCRIIRAYGYHILTDATGDVPYSDASQALNNVLKPKYDTQQAIYTDMLKELDEAAASLTAAQPTFGSADVFYNGDITKWKKFAYTLMLRLSMRLSNKDAATAKKYALIAINGGVMSETTDIAYLKYSATSTNPRAPYTEYQAVQDPDNAQGQKLSSTLINQFKTTRDPRTYVLSVVWTKTGSTYVADTTMASQKGMVPGSILGYPADFPTYSEFSPIWWNRDTSPLIVLGPAEAQLLIAEAVLRGWYTGTTEKAAYDLAVTRAMQQWALWPNVPSLSPNNSTISQQRITDYLTTGYPYKTNGTFEERLEQISTQKWLSLLGDDHEVWSNWRRTGYPRFNFKNWQGNQAYPGSVTGGEMFRRLPYPDERATNNENQQAALARQGFPLDPSIKAQSDALLGRVWWDKP</sequence>
<dbReference type="SUPFAM" id="SSF48452">
    <property type="entry name" value="TPR-like"/>
    <property type="match status" value="1"/>
</dbReference>
<accession>A0A916JC37</accession>
<dbReference type="AlphaFoldDB" id="A0A916JC37"/>